<comment type="caution">
    <text evidence="8">The sequence shown here is derived from an EMBL/GenBank/DDBJ whole genome shotgun (WGS) entry which is preliminary data.</text>
</comment>
<feature type="transmembrane region" description="Helical" evidence="7">
    <location>
        <begin position="41"/>
        <end position="62"/>
    </location>
</feature>
<keyword evidence="3 7" id="KW-0812">Transmembrane</keyword>
<keyword evidence="4" id="KW-0256">Endoplasmic reticulum</keyword>
<sequence>MAGTSRKYAGKVAQFDKNITKRGNVPDSRIRSENSYPVGPLILALFLFVVVGSAILQIIFSAQRGAFL</sequence>
<evidence type="ECO:0000256" key="6">
    <source>
        <dbReference type="ARBA" id="ARBA00023136"/>
    </source>
</evidence>
<evidence type="ECO:0000256" key="3">
    <source>
        <dbReference type="ARBA" id="ARBA00022692"/>
    </source>
</evidence>
<evidence type="ECO:0000256" key="7">
    <source>
        <dbReference type="SAM" id="Phobius"/>
    </source>
</evidence>
<keyword evidence="5 7" id="KW-1133">Transmembrane helix</keyword>
<proteinExistence type="inferred from homology"/>
<evidence type="ECO:0000313" key="8">
    <source>
        <dbReference type="EMBL" id="PFH31285.1"/>
    </source>
</evidence>
<reference evidence="8 9" key="1">
    <citation type="submission" date="2017-09" db="EMBL/GenBank/DDBJ databases">
        <title>Genome sequencing of Besnoitia besnoiti strain Bb-Ger1.</title>
        <authorList>
            <person name="Schares G."/>
            <person name="Venepally P."/>
            <person name="Lorenzi H.A."/>
        </authorList>
    </citation>
    <scope>NUCLEOTIDE SEQUENCE [LARGE SCALE GENOMIC DNA]</scope>
    <source>
        <strain evidence="8 9">Bb-Ger1</strain>
    </source>
</reference>
<protein>
    <submittedName>
        <fullName evidence="8">Putative ribosome associated membrane protein RAMP4</fullName>
    </submittedName>
</protein>
<comment type="similarity">
    <text evidence="2">Belongs to the RAMP4 family.</text>
</comment>
<dbReference type="RefSeq" id="XP_029215294.1">
    <property type="nucleotide sequence ID" value="XM_029361394.1"/>
</dbReference>
<comment type="subcellular location">
    <subcellularLocation>
        <location evidence="1">Endoplasmic reticulum membrane</location>
        <topology evidence="1">Single-pass membrane protein</topology>
    </subcellularLocation>
</comment>
<name>A0A2A9LZW8_BESBE</name>
<dbReference type="AlphaFoldDB" id="A0A2A9LZW8"/>
<dbReference type="OrthoDB" id="16679at2759"/>
<dbReference type="EMBL" id="NWUJ01000015">
    <property type="protein sequence ID" value="PFH31285.1"/>
    <property type="molecule type" value="Genomic_DNA"/>
</dbReference>
<dbReference type="KEGG" id="bbes:BESB_027200"/>
<keyword evidence="9" id="KW-1185">Reference proteome</keyword>
<dbReference type="PANTHER" id="PTHR15601">
    <property type="entry name" value="STRESS ASSOCIATED ENDOPLASMIC RETICULUM PROTEIN SERP1/RAMP4"/>
    <property type="match status" value="1"/>
</dbReference>
<dbReference type="Pfam" id="PF06624">
    <property type="entry name" value="RAMP4"/>
    <property type="match status" value="1"/>
</dbReference>
<dbReference type="InterPro" id="IPR010580">
    <property type="entry name" value="ER_stress-assoc"/>
</dbReference>
<evidence type="ECO:0000256" key="5">
    <source>
        <dbReference type="ARBA" id="ARBA00022989"/>
    </source>
</evidence>
<dbReference type="Proteomes" id="UP000224006">
    <property type="component" value="Unassembled WGS sequence"/>
</dbReference>
<dbReference type="PANTHER" id="PTHR15601:SF0">
    <property type="entry name" value="GEO09675P1"/>
    <property type="match status" value="1"/>
</dbReference>
<dbReference type="GO" id="GO:0005789">
    <property type="term" value="C:endoplasmic reticulum membrane"/>
    <property type="evidence" value="ECO:0007669"/>
    <property type="project" value="UniProtKB-SubCell"/>
</dbReference>
<keyword evidence="6 7" id="KW-0472">Membrane</keyword>
<evidence type="ECO:0000256" key="2">
    <source>
        <dbReference type="ARBA" id="ARBA00005500"/>
    </source>
</evidence>
<gene>
    <name evidence="8" type="ORF">BESB_027200</name>
</gene>
<dbReference type="VEuPathDB" id="ToxoDB:BESB_027200"/>
<evidence type="ECO:0000256" key="1">
    <source>
        <dbReference type="ARBA" id="ARBA00004389"/>
    </source>
</evidence>
<dbReference type="STRING" id="94643.A0A2A9LZW8"/>
<dbReference type="GeneID" id="40307772"/>
<dbReference type="GO" id="GO:0030968">
    <property type="term" value="P:endoplasmic reticulum unfolded protein response"/>
    <property type="evidence" value="ECO:0007669"/>
    <property type="project" value="TreeGrafter"/>
</dbReference>
<organism evidence="8 9">
    <name type="scientific">Besnoitia besnoiti</name>
    <name type="common">Apicomplexan protozoan</name>
    <dbReference type="NCBI Taxonomy" id="94643"/>
    <lineage>
        <taxon>Eukaryota</taxon>
        <taxon>Sar</taxon>
        <taxon>Alveolata</taxon>
        <taxon>Apicomplexa</taxon>
        <taxon>Conoidasida</taxon>
        <taxon>Coccidia</taxon>
        <taxon>Eucoccidiorida</taxon>
        <taxon>Eimeriorina</taxon>
        <taxon>Sarcocystidae</taxon>
        <taxon>Besnoitia</taxon>
    </lineage>
</organism>
<evidence type="ECO:0000256" key="4">
    <source>
        <dbReference type="ARBA" id="ARBA00022824"/>
    </source>
</evidence>
<evidence type="ECO:0000313" key="9">
    <source>
        <dbReference type="Proteomes" id="UP000224006"/>
    </source>
</evidence>
<accession>A0A2A9LZW8</accession>